<gene>
    <name evidence="1" type="ORF">PS880_05384</name>
</gene>
<evidence type="ECO:0000313" key="2">
    <source>
        <dbReference type="Proteomes" id="UP000375525"/>
    </source>
</evidence>
<proteinExistence type="predicted"/>
<reference evidence="1 2" key="1">
    <citation type="submission" date="2019-09" db="EMBL/GenBank/DDBJ databases">
        <authorList>
            <person name="Chandra G."/>
            <person name="Truman W A."/>
        </authorList>
    </citation>
    <scope>NUCLEOTIDE SEQUENCE [LARGE SCALE GENOMIC DNA]</scope>
    <source>
        <strain evidence="1">PS880</strain>
    </source>
</reference>
<organism evidence="1 2">
    <name type="scientific">Pseudomonas fluorescens</name>
    <dbReference type="NCBI Taxonomy" id="294"/>
    <lineage>
        <taxon>Bacteria</taxon>
        <taxon>Pseudomonadati</taxon>
        <taxon>Pseudomonadota</taxon>
        <taxon>Gammaproteobacteria</taxon>
        <taxon>Pseudomonadales</taxon>
        <taxon>Pseudomonadaceae</taxon>
        <taxon>Pseudomonas</taxon>
    </lineage>
</organism>
<dbReference type="Proteomes" id="UP000375525">
    <property type="component" value="Unassembled WGS sequence"/>
</dbReference>
<protein>
    <submittedName>
        <fullName evidence="1">Uncharacterized protein</fullName>
    </submittedName>
</protein>
<dbReference type="EMBL" id="CABVIH010000033">
    <property type="protein sequence ID" value="VVP51365.1"/>
    <property type="molecule type" value="Genomic_DNA"/>
</dbReference>
<dbReference type="AlphaFoldDB" id="A0A5E7PNK4"/>
<name>A0A5E7PNK4_PSEFL</name>
<sequence length="62" mass="6912">MKYGQRALFVDGDEQLEGEQVETADQAFCSMEGSLTSVRLNGQDNRVLPHTHTAIVLHIKIL</sequence>
<accession>A0A5E7PNK4</accession>
<evidence type="ECO:0000313" key="1">
    <source>
        <dbReference type="EMBL" id="VVP51365.1"/>
    </source>
</evidence>